<evidence type="ECO:0000256" key="1">
    <source>
        <dbReference type="SAM" id="MobiDB-lite"/>
    </source>
</evidence>
<organism evidence="2 3">
    <name type="scientific">Synaphobranchus kaupii</name>
    <name type="common">Kaup's arrowtooth eel</name>
    <dbReference type="NCBI Taxonomy" id="118154"/>
    <lineage>
        <taxon>Eukaryota</taxon>
        <taxon>Metazoa</taxon>
        <taxon>Chordata</taxon>
        <taxon>Craniata</taxon>
        <taxon>Vertebrata</taxon>
        <taxon>Euteleostomi</taxon>
        <taxon>Actinopterygii</taxon>
        <taxon>Neopterygii</taxon>
        <taxon>Teleostei</taxon>
        <taxon>Anguilliformes</taxon>
        <taxon>Synaphobranchidae</taxon>
        <taxon>Synaphobranchus</taxon>
    </lineage>
</organism>
<comment type="caution">
    <text evidence="2">The sequence shown here is derived from an EMBL/GenBank/DDBJ whole genome shotgun (WGS) entry which is preliminary data.</text>
</comment>
<reference evidence="2" key="1">
    <citation type="journal article" date="2023" name="Science">
        <title>Genome structures resolve the early diversification of teleost fishes.</title>
        <authorList>
            <person name="Parey E."/>
            <person name="Louis A."/>
            <person name="Montfort J."/>
            <person name="Bouchez O."/>
            <person name="Roques C."/>
            <person name="Iampietro C."/>
            <person name="Lluch J."/>
            <person name="Castinel A."/>
            <person name="Donnadieu C."/>
            <person name="Desvignes T."/>
            <person name="Floi Bucao C."/>
            <person name="Jouanno E."/>
            <person name="Wen M."/>
            <person name="Mejri S."/>
            <person name="Dirks R."/>
            <person name="Jansen H."/>
            <person name="Henkel C."/>
            <person name="Chen W.J."/>
            <person name="Zahm M."/>
            <person name="Cabau C."/>
            <person name="Klopp C."/>
            <person name="Thompson A.W."/>
            <person name="Robinson-Rechavi M."/>
            <person name="Braasch I."/>
            <person name="Lecointre G."/>
            <person name="Bobe J."/>
            <person name="Postlethwait J.H."/>
            <person name="Berthelot C."/>
            <person name="Roest Crollius H."/>
            <person name="Guiguen Y."/>
        </authorList>
    </citation>
    <scope>NUCLEOTIDE SEQUENCE</scope>
    <source>
        <strain evidence="2">WJC10195</strain>
    </source>
</reference>
<evidence type="ECO:0000313" key="3">
    <source>
        <dbReference type="Proteomes" id="UP001152622"/>
    </source>
</evidence>
<evidence type="ECO:0000313" key="2">
    <source>
        <dbReference type="EMBL" id="KAJ8350328.1"/>
    </source>
</evidence>
<proteinExistence type="predicted"/>
<dbReference type="EMBL" id="JAINUF010000009">
    <property type="protein sequence ID" value="KAJ8350328.1"/>
    <property type="molecule type" value="Genomic_DNA"/>
</dbReference>
<keyword evidence="3" id="KW-1185">Reference proteome</keyword>
<feature type="region of interest" description="Disordered" evidence="1">
    <location>
        <begin position="92"/>
        <end position="117"/>
    </location>
</feature>
<feature type="compositionally biased region" description="Basic and acidic residues" evidence="1">
    <location>
        <begin position="21"/>
        <end position="31"/>
    </location>
</feature>
<accession>A0A9Q1F3J1</accession>
<sequence>MFGMSVQEVDGDREEVPVESGKSRQEPDFRHLKATNAIPATDILMMAQHPANRNSAIARNINGMMTQWCLLEGLPQQAYRVHADCNTHAENIASTFNPAARNTPKSSERPKASSRYP</sequence>
<dbReference type="Proteomes" id="UP001152622">
    <property type="component" value="Chromosome 9"/>
</dbReference>
<gene>
    <name evidence="2" type="ORF">SKAU_G00254580</name>
</gene>
<name>A0A9Q1F3J1_SYNKA</name>
<dbReference type="AlphaFoldDB" id="A0A9Q1F3J1"/>
<feature type="region of interest" description="Disordered" evidence="1">
    <location>
        <begin position="1"/>
        <end position="32"/>
    </location>
</feature>
<protein>
    <submittedName>
        <fullName evidence="2">Uncharacterized protein</fullName>
    </submittedName>
</protein>